<organism evidence="4">
    <name type="scientific">Chlorella variabilis</name>
    <name type="common">Green alga</name>
    <dbReference type="NCBI Taxonomy" id="554065"/>
    <lineage>
        <taxon>Eukaryota</taxon>
        <taxon>Viridiplantae</taxon>
        <taxon>Chlorophyta</taxon>
        <taxon>core chlorophytes</taxon>
        <taxon>Trebouxiophyceae</taxon>
        <taxon>Chlorellales</taxon>
        <taxon>Chlorellaceae</taxon>
        <taxon>Chlorella clade</taxon>
        <taxon>Chlorella</taxon>
    </lineage>
</organism>
<feature type="compositionally biased region" description="Low complexity" evidence="2">
    <location>
        <begin position="247"/>
        <end position="264"/>
    </location>
</feature>
<feature type="region of interest" description="Disordered" evidence="2">
    <location>
        <begin position="1"/>
        <end position="43"/>
    </location>
</feature>
<dbReference type="KEGG" id="cvr:CHLNCDRAFT_142700"/>
<dbReference type="OrthoDB" id="543227at2759"/>
<feature type="region of interest" description="Disordered" evidence="2">
    <location>
        <begin position="186"/>
        <end position="264"/>
    </location>
</feature>
<protein>
    <submittedName>
        <fullName evidence="3">Uncharacterized protein</fullName>
    </submittedName>
</protein>
<reference evidence="3 4" key="1">
    <citation type="journal article" date="2010" name="Plant Cell">
        <title>The Chlorella variabilis NC64A genome reveals adaptation to photosymbiosis, coevolution with viruses, and cryptic sex.</title>
        <authorList>
            <person name="Blanc G."/>
            <person name="Duncan G."/>
            <person name="Agarkova I."/>
            <person name="Borodovsky M."/>
            <person name="Gurnon J."/>
            <person name="Kuo A."/>
            <person name="Lindquist E."/>
            <person name="Lucas S."/>
            <person name="Pangilinan J."/>
            <person name="Polle J."/>
            <person name="Salamov A."/>
            <person name="Terry A."/>
            <person name="Yamada T."/>
            <person name="Dunigan D.D."/>
            <person name="Grigoriev I.V."/>
            <person name="Claverie J.M."/>
            <person name="Van Etten J.L."/>
        </authorList>
    </citation>
    <scope>NUCLEOTIDE SEQUENCE [LARGE SCALE GENOMIC DNA]</scope>
    <source>
        <strain evidence="3 4">NC64A</strain>
    </source>
</reference>
<dbReference type="STRING" id="554065.E1Z8I4"/>
<dbReference type="RefSeq" id="XP_005849443.1">
    <property type="nucleotide sequence ID" value="XM_005849381.1"/>
</dbReference>
<proteinExistence type="predicted"/>
<dbReference type="GeneID" id="17357048"/>
<feature type="compositionally biased region" description="Low complexity" evidence="2">
    <location>
        <begin position="200"/>
        <end position="220"/>
    </location>
</feature>
<name>E1Z8I4_CHLVA</name>
<dbReference type="Proteomes" id="UP000008141">
    <property type="component" value="Unassembled WGS sequence"/>
</dbReference>
<evidence type="ECO:0000256" key="1">
    <source>
        <dbReference type="SAM" id="Coils"/>
    </source>
</evidence>
<evidence type="ECO:0000313" key="3">
    <source>
        <dbReference type="EMBL" id="EFN57341.1"/>
    </source>
</evidence>
<dbReference type="InParanoid" id="E1Z8I4"/>
<dbReference type="AlphaFoldDB" id="E1Z8I4"/>
<dbReference type="OMA" id="INAYDMM"/>
<sequence>MSQSAEHPHPGPQQQAQAPVPPPAPAALSAPAASQDARSASVADQSAINAYDMMLQEKERVILQSIAKKRSKIQEVEKQLSELQLALHVNVGPRRQALEHLRSLIEQQNHQLDAARTNFRKAKQEMEHWQKQMEEAQQRKDLLAGELNTLVQQSAGAQLKKLEQLSEELEHLTEGTAADIAAAANGRRHTSGNGEGVMEQQQQQQQQRRLQQQQHQAAADARGRHVQLLPGRKAGGGSGRVSATRIAAPPSGSPAATGPFQGFE</sequence>
<dbReference type="FunCoup" id="E1Z8I4">
    <property type="interactions" value="76"/>
</dbReference>
<feature type="compositionally biased region" description="Low complexity" evidence="2">
    <location>
        <begin position="26"/>
        <end position="37"/>
    </location>
</feature>
<gene>
    <name evidence="3" type="ORF">CHLNCDRAFT_142700</name>
</gene>
<feature type="coiled-coil region" evidence="1">
    <location>
        <begin position="66"/>
        <end position="172"/>
    </location>
</feature>
<keyword evidence="1" id="KW-0175">Coiled coil</keyword>
<keyword evidence="4" id="KW-1185">Reference proteome</keyword>
<accession>E1Z8I4</accession>
<dbReference type="EMBL" id="GL433839">
    <property type="protein sequence ID" value="EFN57341.1"/>
    <property type="molecule type" value="Genomic_DNA"/>
</dbReference>
<evidence type="ECO:0000256" key="2">
    <source>
        <dbReference type="SAM" id="MobiDB-lite"/>
    </source>
</evidence>
<dbReference type="PANTHER" id="PTHR35315">
    <property type="entry name" value="ACI13"/>
    <property type="match status" value="1"/>
</dbReference>
<dbReference type="PANTHER" id="PTHR35315:SF1">
    <property type="entry name" value="RAB6-INTERACTING GOLGIN"/>
    <property type="match status" value="1"/>
</dbReference>
<evidence type="ECO:0000313" key="4">
    <source>
        <dbReference type="Proteomes" id="UP000008141"/>
    </source>
</evidence>
<dbReference type="eggNOG" id="ENOG502R37G">
    <property type="taxonomic scope" value="Eukaryota"/>
</dbReference>